<feature type="transmembrane region" description="Helical" evidence="11">
    <location>
        <begin position="381"/>
        <end position="399"/>
    </location>
</feature>
<dbReference type="GO" id="GO:0005789">
    <property type="term" value="C:endoplasmic reticulum membrane"/>
    <property type="evidence" value="ECO:0007669"/>
    <property type="project" value="UniProtKB-SubCell"/>
</dbReference>
<dbReference type="InterPro" id="IPR005599">
    <property type="entry name" value="GPI_mannosylTrfase"/>
</dbReference>
<keyword evidence="5" id="KW-0808">Transferase</keyword>
<comment type="pathway">
    <text evidence="2">Glycolipid biosynthesis; glycosylphosphatidylinositol-anchor biosynthesis.</text>
</comment>
<protein>
    <recommendedName>
        <fullName evidence="11">Mannosyltransferase</fullName>
        <ecNumber evidence="11">2.4.1.-</ecNumber>
    </recommendedName>
</protein>
<gene>
    <name evidence="13" type="primary">SMP3</name>
    <name evidence="13" type="ORF">OHC33_009594</name>
</gene>
<evidence type="ECO:0000256" key="7">
    <source>
        <dbReference type="ARBA" id="ARBA00022824"/>
    </source>
</evidence>
<keyword evidence="7 11" id="KW-0256">Endoplasmic reticulum</keyword>
<keyword evidence="14" id="KW-1185">Reference proteome</keyword>
<keyword evidence="12" id="KW-0732">Signal</keyword>
<comment type="similarity">
    <text evidence="10">Belongs to the glycosyltransferase 22 family. PIGZ subfamily.</text>
</comment>
<dbReference type="GO" id="GO:0000026">
    <property type="term" value="F:alpha-1,2-mannosyltransferase activity"/>
    <property type="evidence" value="ECO:0007669"/>
    <property type="project" value="TreeGrafter"/>
</dbReference>
<evidence type="ECO:0000313" key="14">
    <source>
        <dbReference type="Proteomes" id="UP001316803"/>
    </source>
</evidence>
<evidence type="ECO:0000256" key="9">
    <source>
        <dbReference type="ARBA" id="ARBA00023136"/>
    </source>
</evidence>
<comment type="caution">
    <text evidence="13">The sequence shown here is derived from an EMBL/GenBank/DDBJ whole genome shotgun (WGS) entry which is preliminary data.</text>
</comment>
<dbReference type="GO" id="GO:0006506">
    <property type="term" value="P:GPI anchor biosynthetic process"/>
    <property type="evidence" value="ECO:0007669"/>
    <property type="project" value="UniProtKB-KW"/>
</dbReference>
<dbReference type="AlphaFoldDB" id="A0AAN8F0Y9"/>
<evidence type="ECO:0000256" key="11">
    <source>
        <dbReference type="RuleBase" id="RU363075"/>
    </source>
</evidence>
<dbReference type="Proteomes" id="UP001316803">
    <property type="component" value="Unassembled WGS sequence"/>
</dbReference>
<keyword evidence="8 11" id="KW-1133">Transmembrane helix</keyword>
<evidence type="ECO:0000256" key="2">
    <source>
        <dbReference type="ARBA" id="ARBA00004687"/>
    </source>
</evidence>
<evidence type="ECO:0000256" key="3">
    <source>
        <dbReference type="ARBA" id="ARBA00022502"/>
    </source>
</evidence>
<keyword evidence="9 11" id="KW-0472">Membrane</keyword>
<evidence type="ECO:0000256" key="4">
    <source>
        <dbReference type="ARBA" id="ARBA00022676"/>
    </source>
</evidence>
<reference evidence="13 14" key="1">
    <citation type="submission" date="2022-12" db="EMBL/GenBank/DDBJ databases">
        <title>Genomic features and morphological characterization of a novel Knufia sp. strain isolated from spacecraft assembly facility.</title>
        <authorList>
            <person name="Teixeira M."/>
            <person name="Chander A.M."/>
            <person name="Stajich J.E."/>
            <person name="Venkateswaran K."/>
        </authorList>
    </citation>
    <scope>NUCLEOTIDE SEQUENCE [LARGE SCALE GENOMIC DNA]</scope>
    <source>
        <strain evidence="13 14">FJI-L2-BK-P2</strain>
    </source>
</reference>
<dbReference type="Pfam" id="PF03901">
    <property type="entry name" value="Glyco_transf_22"/>
    <property type="match status" value="1"/>
</dbReference>
<dbReference type="PANTHER" id="PTHR22760:SF3">
    <property type="entry name" value="GPI MANNOSYLTRANSFERASE 4"/>
    <property type="match status" value="1"/>
</dbReference>
<evidence type="ECO:0000256" key="1">
    <source>
        <dbReference type="ARBA" id="ARBA00004477"/>
    </source>
</evidence>
<evidence type="ECO:0000313" key="13">
    <source>
        <dbReference type="EMBL" id="KAK5949421.1"/>
    </source>
</evidence>
<feature type="transmembrane region" description="Helical" evidence="11">
    <location>
        <begin position="89"/>
        <end position="110"/>
    </location>
</feature>
<dbReference type="EMBL" id="JAKLMC020000036">
    <property type="protein sequence ID" value="KAK5949421.1"/>
    <property type="molecule type" value="Genomic_DNA"/>
</dbReference>
<keyword evidence="4 11" id="KW-0328">Glycosyltransferase</keyword>
<evidence type="ECO:0000256" key="8">
    <source>
        <dbReference type="ARBA" id="ARBA00022989"/>
    </source>
</evidence>
<evidence type="ECO:0000256" key="12">
    <source>
        <dbReference type="SAM" id="SignalP"/>
    </source>
</evidence>
<feature type="chain" id="PRO_5042848708" description="Mannosyltransferase" evidence="12">
    <location>
        <begin position="18"/>
        <end position="603"/>
    </location>
</feature>
<dbReference type="EC" id="2.4.1.-" evidence="11"/>
<accession>A0AAN8F0Y9</accession>
<sequence>MWRRTYLLLLLIRVYFAVSPSYIHPDEIFQGPEVIAGDLFEYRNVRTWEWTVAKPIRSVFPLWPVYGLPMALLKALWSREGDGLVSPTAIYYTLRVVMFALCFVLEDWAIHELVQSPRKRKNAVTLVASSYVTWTFQTHTFSNSVETLLVLWCLVLMQRIAGPSATPSSPVDEKPAIGNDAVPRRLFVTAGLALGFLLVLGVFNRITFPAFLLIPGLQLLPHLLNRPLALIAILVSATFWLFVAIATDTAFYTGPAATTSFRALFSYIHITPVITPINNLLYNTKASNLKQHGLHPHYQHLLINLPQLLGPALLLLAPWPLQRSSFNVDGMLHNPRLTTAITGAIILSVIPHQEPRFLLPCIPLLLTCVRLPDNKTWRKRFWIAWGVFNGLLGILMGIYHQGGIIPAQLNMPNTITTSLLNTNSNAKHVDVHWWKTYPPSLYMLGQPLHHPTTNDIVEIHTDPLLGANKSTLLSSLTRKLPPCNDQESLLTKFTNALSNNNPTQVLLAAPFSAFRPEYFASSIPSISNFTFTLPTDSDHGEENGKGLRLTHLETYRRHINMDDSDFGDDGVVPTLSRVVGRRGLGVWRVERECAMPTGEVIGE</sequence>
<evidence type="ECO:0000256" key="5">
    <source>
        <dbReference type="ARBA" id="ARBA00022679"/>
    </source>
</evidence>
<feature type="signal peptide" evidence="12">
    <location>
        <begin position="1"/>
        <end position="17"/>
    </location>
</feature>
<keyword evidence="6 11" id="KW-0812">Transmembrane</keyword>
<proteinExistence type="inferred from homology"/>
<evidence type="ECO:0000256" key="6">
    <source>
        <dbReference type="ARBA" id="ARBA00022692"/>
    </source>
</evidence>
<feature type="transmembrane region" description="Helical" evidence="11">
    <location>
        <begin position="186"/>
        <end position="208"/>
    </location>
</feature>
<comment type="subcellular location">
    <subcellularLocation>
        <location evidence="1 11">Endoplasmic reticulum membrane</location>
        <topology evidence="1 11">Multi-pass membrane protein</topology>
    </subcellularLocation>
</comment>
<evidence type="ECO:0000256" key="10">
    <source>
        <dbReference type="ARBA" id="ARBA00038466"/>
    </source>
</evidence>
<keyword evidence="3" id="KW-0337">GPI-anchor biosynthesis</keyword>
<dbReference type="PANTHER" id="PTHR22760">
    <property type="entry name" value="GLYCOSYLTRANSFERASE"/>
    <property type="match status" value="1"/>
</dbReference>
<name>A0AAN8F0Y9_9EURO</name>
<feature type="transmembrane region" description="Helical" evidence="11">
    <location>
        <begin position="228"/>
        <end position="252"/>
    </location>
</feature>
<comment type="caution">
    <text evidence="11">Lacks conserved residue(s) required for the propagation of feature annotation.</text>
</comment>
<organism evidence="13 14">
    <name type="scientific">Knufia fluminis</name>
    <dbReference type="NCBI Taxonomy" id="191047"/>
    <lineage>
        <taxon>Eukaryota</taxon>
        <taxon>Fungi</taxon>
        <taxon>Dikarya</taxon>
        <taxon>Ascomycota</taxon>
        <taxon>Pezizomycotina</taxon>
        <taxon>Eurotiomycetes</taxon>
        <taxon>Chaetothyriomycetidae</taxon>
        <taxon>Chaetothyriales</taxon>
        <taxon>Trichomeriaceae</taxon>
        <taxon>Knufia</taxon>
    </lineage>
</organism>